<comment type="caution">
    <text evidence="1">The sequence shown here is derived from an EMBL/GenBank/DDBJ whole genome shotgun (WGS) entry which is preliminary data.</text>
</comment>
<protein>
    <submittedName>
        <fullName evidence="1">Uncharacterized protein</fullName>
    </submittedName>
</protein>
<organism evidence="1 2">
    <name type="scientific">Hypoxylon rubiginosum</name>
    <dbReference type="NCBI Taxonomy" id="110542"/>
    <lineage>
        <taxon>Eukaryota</taxon>
        <taxon>Fungi</taxon>
        <taxon>Dikarya</taxon>
        <taxon>Ascomycota</taxon>
        <taxon>Pezizomycotina</taxon>
        <taxon>Sordariomycetes</taxon>
        <taxon>Xylariomycetidae</taxon>
        <taxon>Xylariales</taxon>
        <taxon>Hypoxylaceae</taxon>
        <taxon>Hypoxylon</taxon>
    </lineage>
</organism>
<dbReference type="EMBL" id="MU393770">
    <property type="protein sequence ID" value="KAI4858490.1"/>
    <property type="molecule type" value="Genomic_DNA"/>
</dbReference>
<keyword evidence="2" id="KW-1185">Reference proteome</keyword>
<dbReference type="Proteomes" id="UP001497700">
    <property type="component" value="Unassembled WGS sequence"/>
</dbReference>
<proteinExistence type="predicted"/>
<accession>A0ACB9YFV3</accession>
<evidence type="ECO:0000313" key="1">
    <source>
        <dbReference type="EMBL" id="KAI4858490.1"/>
    </source>
</evidence>
<name>A0ACB9YFV3_9PEZI</name>
<gene>
    <name evidence="1" type="ORF">F4820DRAFT_468670</name>
</gene>
<reference evidence="1 2" key="1">
    <citation type="journal article" date="2022" name="New Phytol.">
        <title>Ecological generalism drives hyperdiversity of secondary metabolite gene clusters in xylarialean endophytes.</title>
        <authorList>
            <person name="Franco M.E.E."/>
            <person name="Wisecaver J.H."/>
            <person name="Arnold A.E."/>
            <person name="Ju Y.M."/>
            <person name="Slot J.C."/>
            <person name="Ahrendt S."/>
            <person name="Moore L.P."/>
            <person name="Eastman K.E."/>
            <person name="Scott K."/>
            <person name="Konkel Z."/>
            <person name="Mondo S.J."/>
            <person name="Kuo A."/>
            <person name="Hayes R.D."/>
            <person name="Haridas S."/>
            <person name="Andreopoulos B."/>
            <person name="Riley R."/>
            <person name="LaButti K."/>
            <person name="Pangilinan J."/>
            <person name="Lipzen A."/>
            <person name="Amirebrahimi M."/>
            <person name="Yan J."/>
            <person name="Adam C."/>
            <person name="Keymanesh K."/>
            <person name="Ng V."/>
            <person name="Louie K."/>
            <person name="Northen T."/>
            <person name="Drula E."/>
            <person name="Henrissat B."/>
            <person name="Hsieh H.M."/>
            <person name="Youens-Clark K."/>
            <person name="Lutzoni F."/>
            <person name="Miadlikowska J."/>
            <person name="Eastwood D.C."/>
            <person name="Hamelin R.C."/>
            <person name="Grigoriev I.V."/>
            <person name="U'Ren J.M."/>
        </authorList>
    </citation>
    <scope>NUCLEOTIDE SEQUENCE [LARGE SCALE GENOMIC DNA]</scope>
    <source>
        <strain evidence="1 2">CBS 119005</strain>
    </source>
</reference>
<evidence type="ECO:0000313" key="2">
    <source>
        <dbReference type="Proteomes" id="UP001497700"/>
    </source>
</evidence>
<sequence>MLRGRGYLESTKGSAVGGEAVTNFNLSPALQMTTWLLLGITSLVLGFRLLTRFWLKTSRRFAFEDAFILISYIFGLGESITAVMPQSSVFGRDISDISREELDAGIKVGYARDLLFILCVGFSKLSVYTSLLSLSPYQAHRRVTHALGSLVVVWTATSLLGMAFQCGTHGPWERKYTECSSQRAVLDYVAISNIIGDLVLIALPIWIIYPLQMPLLTRMAVACFYLARLFTIGATVGQLIYAPRLSEDNFTLRSFPYYLSMQLVQFTSIFAACVIYFWPLLRSLQTGLIWANNTSFAPQYALSRMHKSPQETQGSTMTSQSKSRDRRDYIEITTDIDILRGANGQGSISATEKYNLAWNHTPIMS</sequence>